<name>A0A2V2LKM9_9RHOB</name>
<dbReference type="SUPFAM" id="SSF47090">
    <property type="entry name" value="PGBD-like"/>
    <property type="match status" value="1"/>
</dbReference>
<dbReference type="InterPro" id="IPR036366">
    <property type="entry name" value="PGBDSf"/>
</dbReference>
<evidence type="ECO:0000256" key="8">
    <source>
        <dbReference type="SAM" id="SignalP"/>
    </source>
</evidence>
<comment type="caution">
    <text evidence="10">The sequence shown here is derived from an EMBL/GenBank/DDBJ whole genome shotgun (WGS) entry which is preliminary data.</text>
</comment>
<dbReference type="UniPathway" id="UPA00219"/>
<dbReference type="GO" id="GO:0071555">
    <property type="term" value="P:cell wall organization"/>
    <property type="evidence" value="ECO:0007669"/>
    <property type="project" value="UniProtKB-UniRule"/>
</dbReference>
<evidence type="ECO:0000259" key="9">
    <source>
        <dbReference type="PROSITE" id="PS52029"/>
    </source>
</evidence>
<dbReference type="PROSITE" id="PS52029">
    <property type="entry name" value="LD_TPASE"/>
    <property type="match status" value="1"/>
</dbReference>
<dbReference type="InterPro" id="IPR002477">
    <property type="entry name" value="Peptidoglycan-bd-like"/>
</dbReference>
<sequence length="535" mass="58557">MQALAGRFRAALLVGAALGAVMSVTGAAAQSADALRQSIAAEVSGDAILREFYAARNYAPIWVGGTSGERRRTDAFLAALRDAGDHALPVASYRGDELARAVRSASGVAQRAKLEAALSRAFADYARDVQSGILEPSRVTSEIDRAAPRRGQVGTLDAFVKSSPAAFLRSLPPRSDQYAQLMTEKTRLEKVIGAGGWGQKVTGGTLKLGQSSAQVPVLRARLARLGYGRGGSSTAFDADLQQEVARYQRDHGLAPDGVVGPGTMAELNKTAAERLSQVVVAMERERWMNYPLGKRHVWVNIPDFHARLIENGRVTFETRSVVGQNRRTHRTPEFSDVMEFMVINPTWNVPHSITTREYLPMLQQNPNAVSHLQLLDRNGNRVSRGSVDFASYSASNFPYRLKEPPNDGNALGLVKFMFPNTHNIYLHDTPHKSLFARGQRAYSHGCIRLADPFDFAYALLRGQTSNPEALFKQRLATGRENVLRLENPPRVHLVYRTAIAQPRGPAQYRPDIYGRDALVFSALTKAGVSLRAVGG</sequence>
<dbReference type="InterPro" id="IPR038063">
    <property type="entry name" value="Transpep_catalytic_dom"/>
</dbReference>
<feature type="signal peptide" evidence="8">
    <location>
        <begin position="1"/>
        <end position="27"/>
    </location>
</feature>
<reference evidence="10 11" key="1">
    <citation type="submission" date="2018-05" db="EMBL/GenBank/DDBJ databases">
        <title>Rhodobacteraceae gen. nov., sp. nov. isolated from sea water.</title>
        <authorList>
            <person name="Ren Y."/>
        </authorList>
    </citation>
    <scope>NUCLEOTIDE SEQUENCE [LARGE SCALE GENOMIC DNA]</scope>
    <source>
        <strain evidence="10 11">TG-679</strain>
    </source>
</reference>
<dbReference type="EMBL" id="QGKU01000002">
    <property type="protein sequence ID" value="PWR04691.1"/>
    <property type="molecule type" value="Genomic_DNA"/>
</dbReference>
<protein>
    <submittedName>
        <fullName evidence="10">Murein L,D-transpeptidase</fullName>
    </submittedName>
</protein>
<keyword evidence="6 7" id="KW-0961">Cell wall biogenesis/degradation</keyword>
<keyword evidence="3" id="KW-0808">Transferase</keyword>
<dbReference type="Proteomes" id="UP000245680">
    <property type="component" value="Unassembled WGS sequence"/>
</dbReference>
<proteinExistence type="inferred from homology"/>
<dbReference type="CDD" id="cd16913">
    <property type="entry name" value="YkuD_like"/>
    <property type="match status" value="1"/>
</dbReference>
<keyword evidence="8" id="KW-0732">Signal</keyword>
<evidence type="ECO:0000256" key="4">
    <source>
        <dbReference type="ARBA" id="ARBA00022960"/>
    </source>
</evidence>
<gene>
    <name evidence="10" type="ORF">DKT77_00075</name>
</gene>
<dbReference type="GO" id="GO:0008360">
    <property type="term" value="P:regulation of cell shape"/>
    <property type="evidence" value="ECO:0007669"/>
    <property type="project" value="UniProtKB-UniRule"/>
</dbReference>
<dbReference type="GO" id="GO:0009252">
    <property type="term" value="P:peptidoglycan biosynthetic process"/>
    <property type="evidence" value="ECO:0007669"/>
    <property type="project" value="UniProtKB-UniPathway"/>
</dbReference>
<dbReference type="SUPFAM" id="SSF141523">
    <property type="entry name" value="L,D-transpeptidase catalytic domain-like"/>
    <property type="match status" value="1"/>
</dbReference>
<keyword evidence="4 7" id="KW-0133">Cell shape</keyword>
<feature type="chain" id="PRO_5016026426" evidence="8">
    <location>
        <begin position="28"/>
        <end position="535"/>
    </location>
</feature>
<keyword evidence="5 7" id="KW-0573">Peptidoglycan synthesis</keyword>
<dbReference type="Gene3D" id="2.40.440.10">
    <property type="entry name" value="L,D-transpeptidase catalytic domain-like"/>
    <property type="match status" value="1"/>
</dbReference>
<dbReference type="InterPro" id="IPR052905">
    <property type="entry name" value="LD-transpeptidase_YkuD-like"/>
</dbReference>
<dbReference type="Pfam" id="PF03734">
    <property type="entry name" value="YkuD"/>
    <property type="match status" value="1"/>
</dbReference>
<comment type="similarity">
    <text evidence="2">Belongs to the YkuD family.</text>
</comment>
<evidence type="ECO:0000256" key="5">
    <source>
        <dbReference type="ARBA" id="ARBA00022984"/>
    </source>
</evidence>
<feature type="active site" description="Proton donor/acceptor" evidence="7">
    <location>
        <position position="427"/>
    </location>
</feature>
<feature type="active site" description="Nucleophile" evidence="7">
    <location>
        <position position="446"/>
    </location>
</feature>
<evidence type="ECO:0000256" key="7">
    <source>
        <dbReference type="PROSITE-ProRule" id="PRU01373"/>
    </source>
</evidence>
<feature type="domain" description="L,D-TPase catalytic" evidence="9">
    <location>
        <begin position="295"/>
        <end position="471"/>
    </location>
</feature>
<dbReference type="AlphaFoldDB" id="A0A2V2LKM9"/>
<dbReference type="PANTHER" id="PTHR41533">
    <property type="entry name" value="L,D-TRANSPEPTIDASE HI_1667-RELATED"/>
    <property type="match status" value="1"/>
</dbReference>
<dbReference type="InterPro" id="IPR005490">
    <property type="entry name" value="LD_TPept_cat_dom"/>
</dbReference>
<dbReference type="Pfam" id="PF20142">
    <property type="entry name" value="Scaffold"/>
    <property type="match status" value="1"/>
</dbReference>
<dbReference type="InterPro" id="IPR045380">
    <property type="entry name" value="LD_TPept_scaffold_dom"/>
</dbReference>
<dbReference type="Pfam" id="PF01471">
    <property type="entry name" value="PG_binding_1"/>
    <property type="match status" value="1"/>
</dbReference>
<evidence type="ECO:0000256" key="3">
    <source>
        <dbReference type="ARBA" id="ARBA00022679"/>
    </source>
</evidence>
<evidence type="ECO:0000256" key="6">
    <source>
        <dbReference type="ARBA" id="ARBA00023316"/>
    </source>
</evidence>
<dbReference type="InterPro" id="IPR036365">
    <property type="entry name" value="PGBD-like_sf"/>
</dbReference>
<evidence type="ECO:0000256" key="1">
    <source>
        <dbReference type="ARBA" id="ARBA00004752"/>
    </source>
</evidence>
<evidence type="ECO:0000256" key="2">
    <source>
        <dbReference type="ARBA" id="ARBA00005992"/>
    </source>
</evidence>
<dbReference type="Gene3D" id="1.10.101.10">
    <property type="entry name" value="PGBD-like superfamily/PGBD"/>
    <property type="match status" value="1"/>
</dbReference>
<comment type="pathway">
    <text evidence="1 7">Cell wall biogenesis; peptidoglycan biosynthesis.</text>
</comment>
<dbReference type="GO" id="GO:0004180">
    <property type="term" value="F:carboxypeptidase activity"/>
    <property type="evidence" value="ECO:0007669"/>
    <property type="project" value="UniProtKB-ARBA"/>
</dbReference>
<evidence type="ECO:0000313" key="11">
    <source>
        <dbReference type="Proteomes" id="UP000245680"/>
    </source>
</evidence>
<dbReference type="OrthoDB" id="9778545at2"/>
<evidence type="ECO:0000313" key="10">
    <source>
        <dbReference type="EMBL" id="PWR04691.1"/>
    </source>
</evidence>
<accession>A0A2V2LKM9</accession>
<dbReference type="PANTHER" id="PTHR41533:SF2">
    <property type="entry name" value="BLR7131 PROTEIN"/>
    <property type="match status" value="1"/>
</dbReference>
<organism evidence="10 11">
    <name type="scientific">Meridianimarinicoccus roseus</name>
    <dbReference type="NCBI Taxonomy" id="2072018"/>
    <lineage>
        <taxon>Bacteria</taxon>
        <taxon>Pseudomonadati</taxon>
        <taxon>Pseudomonadota</taxon>
        <taxon>Alphaproteobacteria</taxon>
        <taxon>Rhodobacterales</taxon>
        <taxon>Paracoccaceae</taxon>
        <taxon>Meridianimarinicoccus</taxon>
    </lineage>
</organism>
<dbReference type="GO" id="GO:0016740">
    <property type="term" value="F:transferase activity"/>
    <property type="evidence" value="ECO:0007669"/>
    <property type="project" value="UniProtKB-KW"/>
</dbReference>
<keyword evidence="11" id="KW-1185">Reference proteome</keyword>